<sequence length="270" mass="29988">MITDIANAKVISGLDDMLEQLLNSAENDYSNLGSTETDESLKGNSATVESETKALASNTTVESPSATTETPVDNTCAEENEEKSKENTSQTMKAELAKQRLNSGKGKLQKQRTLEKIRYVTDEGNADSAGNEEDLEGDNFSVEGSELYDYSRVVDDAVKKLEKNICTIISAVVQWIKEHMEDTASESLMQQLRDQIMETTTKVCFKDAPRATYENQLSTIIDNTLSPYYGEKIGQSRQLLVTDVSEILYNELAFFQLMQNIDNLVSDEGD</sequence>
<dbReference type="EMBL" id="UXUI01008220">
    <property type="protein sequence ID" value="VDD90876.1"/>
    <property type="molecule type" value="Genomic_DNA"/>
</dbReference>
<dbReference type="PANTHER" id="PTHR14164">
    <property type="entry name" value="PERICENTRIOLAR MATERIAL 1-RELATED"/>
    <property type="match status" value="1"/>
</dbReference>
<dbReference type="PANTHER" id="PTHR14164:SF12">
    <property type="entry name" value="PERICENTRIOLAR MATERIAL 1 PROTEIN"/>
    <property type="match status" value="1"/>
</dbReference>
<evidence type="ECO:0000313" key="3">
    <source>
        <dbReference type="EMBL" id="VDD90876.1"/>
    </source>
</evidence>
<evidence type="ECO:0000259" key="2">
    <source>
        <dbReference type="Pfam" id="PF15717"/>
    </source>
</evidence>
<evidence type="ECO:0000313" key="4">
    <source>
        <dbReference type="Proteomes" id="UP000274131"/>
    </source>
</evidence>
<evidence type="ECO:0000256" key="1">
    <source>
        <dbReference type="SAM" id="MobiDB-lite"/>
    </source>
</evidence>
<feature type="domain" description="Pericentriolar material 1 protein C-terminal" evidence="2">
    <location>
        <begin position="159"/>
        <end position="263"/>
    </location>
</feature>
<protein>
    <submittedName>
        <fullName evidence="5">PCM1_C domain-containing protein</fullName>
    </submittedName>
</protein>
<dbReference type="GO" id="GO:0036064">
    <property type="term" value="C:ciliary basal body"/>
    <property type="evidence" value="ECO:0007669"/>
    <property type="project" value="TreeGrafter"/>
</dbReference>
<dbReference type="Pfam" id="PF15717">
    <property type="entry name" value="PCM1_C"/>
    <property type="match status" value="1"/>
</dbReference>
<reference evidence="5" key="1">
    <citation type="submission" date="2017-02" db="UniProtKB">
        <authorList>
            <consortium name="WormBaseParasite"/>
        </authorList>
    </citation>
    <scope>IDENTIFICATION</scope>
</reference>
<reference evidence="3 4" key="2">
    <citation type="submission" date="2018-10" db="EMBL/GenBank/DDBJ databases">
        <authorList>
            <consortium name="Pathogen Informatics"/>
        </authorList>
    </citation>
    <scope>NUCLEOTIDE SEQUENCE [LARGE SCALE GENOMIC DNA]</scope>
</reference>
<dbReference type="Proteomes" id="UP000274131">
    <property type="component" value="Unassembled WGS sequence"/>
</dbReference>
<dbReference type="GO" id="GO:1905515">
    <property type="term" value="P:non-motile cilium assembly"/>
    <property type="evidence" value="ECO:0007669"/>
    <property type="project" value="TreeGrafter"/>
</dbReference>
<proteinExistence type="predicted"/>
<dbReference type="AlphaFoldDB" id="A0A0N4V6W7"/>
<dbReference type="GO" id="GO:0071539">
    <property type="term" value="P:protein localization to centrosome"/>
    <property type="evidence" value="ECO:0007669"/>
    <property type="project" value="InterPro"/>
</dbReference>
<dbReference type="WBParaSite" id="EVEC_0000601601-mRNA-1">
    <property type="protein sequence ID" value="EVEC_0000601601-mRNA-1"/>
    <property type="gene ID" value="EVEC_0000601601"/>
</dbReference>
<organism evidence="5">
    <name type="scientific">Enterobius vermicularis</name>
    <name type="common">Human pinworm</name>
    <dbReference type="NCBI Taxonomy" id="51028"/>
    <lineage>
        <taxon>Eukaryota</taxon>
        <taxon>Metazoa</taxon>
        <taxon>Ecdysozoa</taxon>
        <taxon>Nematoda</taxon>
        <taxon>Chromadorea</taxon>
        <taxon>Rhabditida</taxon>
        <taxon>Spirurina</taxon>
        <taxon>Oxyuridomorpha</taxon>
        <taxon>Oxyuroidea</taxon>
        <taxon>Oxyuridae</taxon>
        <taxon>Enterobius</taxon>
    </lineage>
</organism>
<evidence type="ECO:0000313" key="5">
    <source>
        <dbReference type="WBParaSite" id="EVEC_0000601601-mRNA-1"/>
    </source>
</evidence>
<name>A0A0N4V6W7_ENTVE</name>
<dbReference type="OrthoDB" id="2125770at2759"/>
<feature type="compositionally biased region" description="Polar residues" evidence="1">
    <location>
        <begin position="42"/>
        <end position="73"/>
    </location>
</feature>
<accession>A0A0N4V6W7</accession>
<dbReference type="GO" id="GO:0034451">
    <property type="term" value="C:centriolar satellite"/>
    <property type="evidence" value="ECO:0007669"/>
    <property type="project" value="TreeGrafter"/>
</dbReference>
<keyword evidence="4" id="KW-1185">Reference proteome</keyword>
<dbReference type="STRING" id="51028.A0A0N4V6W7"/>
<feature type="region of interest" description="Disordered" evidence="1">
    <location>
        <begin position="29"/>
        <end position="92"/>
    </location>
</feature>
<dbReference type="InterPro" id="IPR031446">
    <property type="entry name" value="PCM1_C"/>
</dbReference>
<dbReference type="GO" id="GO:0034454">
    <property type="term" value="P:microtubule anchoring at centrosome"/>
    <property type="evidence" value="ECO:0007669"/>
    <property type="project" value="InterPro"/>
</dbReference>
<gene>
    <name evidence="3" type="ORF">EVEC_LOCUS5627</name>
</gene>
<dbReference type="InterPro" id="IPR024138">
    <property type="entry name" value="Pericentriolar_Pcm1"/>
</dbReference>